<name>A0AAV5IZM8_9ROSI</name>
<evidence type="ECO:0008006" key="3">
    <source>
        <dbReference type="Google" id="ProtNLM"/>
    </source>
</evidence>
<dbReference type="AlphaFoldDB" id="A0AAV5IZM8"/>
<evidence type="ECO:0000313" key="2">
    <source>
        <dbReference type="Proteomes" id="UP001054252"/>
    </source>
</evidence>
<reference evidence="1 2" key="1">
    <citation type="journal article" date="2021" name="Commun. Biol.">
        <title>The genome of Shorea leprosula (Dipterocarpaceae) highlights the ecological relevance of drought in aseasonal tropical rainforests.</title>
        <authorList>
            <person name="Ng K.K.S."/>
            <person name="Kobayashi M.J."/>
            <person name="Fawcett J.A."/>
            <person name="Hatakeyama M."/>
            <person name="Paape T."/>
            <person name="Ng C.H."/>
            <person name="Ang C.C."/>
            <person name="Tnah L.H."/>
            <person name="Lee C.T."/>
            <person name="Nishiyama T."/>
            <person name="Sese J."/>
            <person name="O'Brien M.J."/>
            <person name="Copetti D."/>
            <person name="Mohd Noor M.I."/>
            <person name="Ong R.C."/>
            <person name="Putra M."/>
            <person name="Sireger I.Z."/>
            <person name="Indrioko S."/>
            <person name="Kosugi Y."/>
            <person name="Izuno A."/>
            <person name="Isagi Y."/>
            <person name="Lee S.L."/>
            <person name="Shimizu K.K."/>
        </authorList>
    </citation>
    <scope>NUCLEOTIDE SEQUENCE [LARGE SCALE GENOMIC DNA]</scope>
    <source>
        <strain evidence="1">214</strain>
    </source>
</reference>
<accession>A0AAV5IZM8</accession>
<sequence length="45" mass="5159">MDFVQKPYHLSKQHEISLKVAVLLNQRALLGRTRIATIIQAWSSP</sequence>
<gene>
    <name evidence="1" type="ORF">SLEP1_g17294</name>
</gene>
<comment type="caution">
    <text evidence="1">The sequence shown here is derived from an EMBL/GenBank/DDBJ whole genome shotgun (WGS) entry which is preliminary data.</text>
</comment>
<dbReference type="Proteomes" id="UP001054252">
    <property type="component" value="Unassembled WGS sequence"/>
</dbReference>
<dbReference type="EMBL" id="BPVZ01000023">
    <property type="protein sequence ID" value="GKV05261.1"/>
    <property type="molecule type" value="Genomic_DNA"/>
</dbReference>
<proteinExistence type="predicted"/>
<keyword evidence="2" id="KW-1185">Reference proteome</keyword>
<evidence type="ECO:0000313" key="1">
    <source>
        <dbReference type="EMBL" id="GKV05261.1"/>
    </source>
</evidence>
<organism evidence="1 2">
    <name type="scientific">Rubroshorea leprosula</name>
    <dbReference type="NCBI Taxonomy" id="152421"/>
    <lineage>
        <taxon>Eukaryota</taxon>
        <taxon>Viridiplantae</taxon>
        <taxon>Streptophyta</taxon>
        <taxon>Embryophyta</taxon>
        <taxon>Tracheophyta</taxon>
        <taxon>Spermatophyta</taxon>
        <taxon>Magnoliopsida</taxon>
        <taxon>eudicotyledons</taxon>
        <taxon>Gunneridae</taxon>
        <taxon>Pentapetalae</taxon>
        <taxon>rosids</taxon>
        <taxon>malvids</taxon>
        <taxon>Malvales</taxon>
        <taxon>Dipterocarpaceae</taxon>
        <taxon>Rubroshorea</taxon>
    </lineage>
</organism>
<protein>
    <recommendedName>
        <fullName evidence="3">Transposase</fullName>
    </recommendedName>
</protein>